<gene>
    <name evidence="3" type="ORF">GNLVRS02_ARAD1C05434g</name>
</gene>
<dbReference type="AlphaFoldDB" id="A0A060T5H2"/>
<dbReference type="InterPro" id="IPR008775">
    <property type="entry name" value="Phytyl_CoA_dOase-like"/>
</dbReference>
<dbReference type="PANTHER" id="PTHR20883">
    <property type="entry name" value="PHYTANOYL-COA DIOXYGENASE DOMAIN CONTAINING 1"/>
    <property type="match status" value="1"/>
</dbReference>
<dbReference type="EMBL" id="HG937693">
    <property type="protein sequence ID" value="CDP34132.1"/>
    <property type="molecule type" value="Genomic_DNA"/>
</dbReference>
<accession>A0A060T5H2</accession>
<name>A0A060T5H2_BLAAD</name>
<dbReference type="PANTHER" id="PTHR20883:SF46">
    <property type="entry name" value="PHYTANOYL-COA HYDROXYLASE"/>
    <property type="match status" value="1"/>
</dbReference>
<sequence length="274" mass="31638">MFKLSDEQIQFYQENGFLVVPWEQHKMFDQYDIQKWTAEMEAWPRVSGKWMHYDEINSQGERQLMRMENFTDYHPKYQEFVRGDFVGDIFRQLTGQTMYLFKDKINMKKPYGGGFGAHTDAPAYEHMGDIQHCTCNAAIDAATPENGCLEVVKGSHKVKIPLDENHAISKDWENAQEWVPVPLNVGDLLFFGSFLAHRSGPNTTAQPRRQLYATFHSDGKEGNALRDKYYVHRRETFPPDHERVPGKDYSEGIKRYAWASPFATDTPAKTAAAN</sequence>
<comment type="cofactor">
    <cofactor evidence="1">
        <name>Fe cation</name>
        <dbReference type="ChEBI" id="CHEBI:24875"/>
    </cofactor>
</comment>
<evidence type="ECO:0000256" key="1">
    <source>
        <dbReference type="ARBA" id="ARBA00001962"/>
    </source>
</evidence>
<reference evidence="3" key="1">
    <citation type="submission" date="2014-02" db="EMBL/GenBank/DDBJ databases">
        <authorList>
            <person name="Genoscope - CEA"/>
        </authorList>
    </citation>
    <scope>NUCLEOTIDE SEQUENCE</scope>
    <source>
        <strain evidence="3">LS3</strain>
    </source>
</reference>
<dbReference type="Pfam" id="PF05721">
    <property type="entry name" value="PhyH"/>
    <property type="match status" value="1"/>
</dbReference>
<evidence type="ECO:0000256" key="2">
    <source>
        <dbReference type="ARBA" id="ARBA00005830"/>
    </source>
</evidence>
<dbReference type="SUPFAM" id="SSF51197">
    <property type="entry name" value="Clavaminate synthase-like"/>
    <property type="match status" value="1"/>
</dbReference>
<comment type="similarity">
    <text evidence="2">Belongs to the PhyH family.</text>
</comment>
<evidence type="ECO:0000313" key="3">
    <source>
        <dbReference type="EMBL" id="CDP34132.1"/>
    </source>
</evidence>
<dbReference type="Gene3D" id="2.60.120.620">
    <property type="entry name" value="q2cbj1_9rhob like domain"/>
    <property type="match status" value="1"/>
</dbReference>
<dbReference type="PhylomeDB" id="A0A060T5H2"/>
<organism evidence="3">
    <name type="scientific">Blastobotrys adeninivorans</name>
    <name type="common">Yeast</name>
    <name type="synonym">Arxula adeninivorans</name>
    <dbReference type="NCBI Taxonomy" id="409370"/>
    <lineage>
        <taxon>Eukaryota</taxon>
        <taxon>Fungi</taxon>
        <taxon>Dikarya</taxon>
        <taxon>Ascomycota</taxon>
        <taxon>Saccharomycotina</taxon>
        <taxon>Dipodascomycetes</taxon>
        <taxon>Dipodascales</taxon>
        <taxon>Trichomonascaceae</taxon>
        <taxon>Blastobotrys</taxon>
    </lineage>
</organism>
<protein>
    <submittedName>
        <fullName evidence="3">ARAD1C05434p</fullName>
    </submittedName>
</protein>
<reference evidence="3" key="2">
    <citation type="submission" date="2014-06" db="EMBL/GenBank/DDBJ databases">
        <title>The complete genome of Blastobotrys (Arxula) adeninivorans LS3 - a yeast of biotechnological interest.</title>
        <authorList>
            <person name="Kunze G."/>
            <person name="Gaillardin C."/>
            <person name="Czernicka M."/>
            <person name="Durrens P."/>
            <person name="Martin T."/>
            <person name="Boer E."/>
            <person name="Gabaldon T."/>
            <person name="Cruz J."/>
            <person name="Talla E."/>
            <person name="Marck C."/>
            <person name="Goffeau A."/>
            <person name="Barbe V."/>
            <person name="Baret P."/>
            <person name="Baronian K."/>
            <person name="Beier S."/>
            <person name="Bleykasten C."/>
            <person name="Bode R."/>
            <person name="Casaregola S."/>
            <person name="Despons L."/>
            <person name="Fairhead C."/>
            <person name="Giersberg M."/>
            <person name="Gierski P."/>
            <person name="Hahnel U."/>
            <person name="Hartmann A."/>
            <person name="Jankowska D."/>
            <person name="Jubin C."/>
            <person name="Jung P."/>
            <person name="Lafontaine I."/>
            <person name="Leh-Louis V."/>
            <person name="Lemaire M."/>
            <person name="Marcet-Houben M."/>
            <person name="Mascher M."/>
            <person name="Morel G."/>
            <person name="Richard G.-F."/>
            <person name="Riechen J."/>
            <person name="Sacerdot C."/>
            <person name="Sarkar A."/>
            <person name="Savel G."/>
            <person name="Schacherer J."/>
            <person name="Sherman D."/>
            <person name="Straub M.-L."/>
            <person name="Stein N."/>
            <person name="Thierry A."/>
            <person name="Trautwein-Schult A."/>
            <person name="Westhof E."/>
            <person name="Worch S."/>
            <person name="Dujon B."/>
            <person name="Souciet J.-L."/>
            <person name="Wincker P."/>
            <person name="Scholz U."/>
            <person name="Neuveglise N."/>
        </authorList>
    </citation>
    <scope>NUCLEOTIDE SEQUENCE</scope>
    <source>
        <strain evidence="3">LS3</strain>
    </source>
</reference>
<proteinExistence type="inferred from homology"/>